<feature type="transmembrane region" description="Helical" evidence="10">
    <location>
        <begin position="162"/>
        <end position="185"/>
    </location>
</feature>
<keyword evidence="9" id="KW-0807">Transducer</keyword>
<feature type="transmembrane region" description="Helical" evidence="10">
    <location>
        <begin position="267"/>
        <end position="290"/>
    </location>
</feature>
<evidence type="ECO:0000256" key="8">
    <source>
        <dbReference type="ARBA" id="ARBA00023170"/>
    </source>
</evidence>
<dbReference type="PANTHER" id="PTHR28097:SF1">
    <property type="entry name" value="PHEROMONE A FACTOR RECEPTOR"/>
    <property type="match status" value="1"/>
</dbReference>
<keyword evidence="6" id="KW-0297">G-protein coupled receptor</keyword>
<evidence type="ECO:0000256" key="2">
    <source>
        <dbReference type="ARBA" id="ARBA00011085"/>
    </source>
</evidence>
<evidence type="ECO:0000256" key="6">
    <source>
        <dbReference type="ARBA" id="ARBA00023040"/>
    </source>
</evidence>
<dbReference type="CDD" id="cd14966">
    <property type="entry name" value="7tmD_STE3"/>
    <property type="match status" value="1"/>
</dbReference>
<gene>
    <name evidence="11" type="ORF">CANVERA_P2390</name>
</gene>
<sequence length="368" mass="42282">MNPGAAGTASFALISFILLIPAFSWHIKCRNIPATLLIFWLMLVNLIGSINTLIWSSENFDQVWDGKGWCDLTIKLEAGSSSGKICAIACLSMNLYMILCAKNPLFMEWSWKKTIIELSICLITPIFIMCTQYIIQGSRYGIVKYQGCVVNYSATTATLGLYSMWSVIWSILAFIFAILTIYKYLQKRKDVKDIFKCTNSGLNIKRFARLLIFSFLIIIAMFPLSVYYFVEQAKNSTGKFNWDEVHHPNWDVILYYDFGFFLLYDRIVNSILSVLTFLLFGIGTDALTMYRGWLRLKKNSDTPLSKQTTFVKVESGKSQYSSTTTFTQPTLQEFHEFKDVLQEFHEIKDVLQESDDNIGYKYEVKAKV</sequence>
<dbReference type="GO" id="GO:0004932">
    <property type="term" value="F:mating-type factor pheromone receptor activity"/>
    <property type="evidence" value="ECO:0007669"/>
    <property type="project" value="InterPro"/>
</dbReference>
<feature type="transmembrane region" description="Helical" evidence="10">
    <location>
        <begin position="206"/>
        <end position="230"/>
    </location>
</feature>
<reference evidence="11" key="1">
    <citation type="submission" date="2022-12" db="EMBL/GenBank/DDBJ databases">
        <authorList>
            <person name="Brejova B."/>
        </authorList>
    </citation>
    <scope>NUCLEOTIDE SEQUENCE</scope>
</reference>
<evidence type="ECO:0000256" key="4">
    <source>
        <dbReference type="ARBA" id="ARBA00022692"/>
    </source>
</evidence>
<dbReference type="GO" id="GO:0005886">
    <property type="term" value="C:plasma membrane"/>
    <property type="evidence" value="ECO:0007669"/>
    <property type="project" value="TreeGrafter"/>
</dbReference>
<keyword evidence="4 10" id="KW-0812">Transmembrane</keyword>
<evidence type="ECO:0000256" key="1">
    <source>
        <dbReference type="ARBA" id="ARBA00004141"/>
    </source>
</evidence>
<keyword evidence="12" id="KW-1185">Reference proteome</keyword>
<dbReference type="OrthoDB" id="2874149at2759"/>
<evidence type="ECO:0000313" key="12">
    <source>
        <dbReference type="Proteomes" id="UP001152885"/>
    </source>
</evidence>
<keyword evidence="3" id="KW-0589">Pheromone response</keyword>
<dbReference type="EMBL" id="CANTUO010000002">
    <property type="protein sequence ID" value="CAI5757878.1"/>
    <property type="molecule type" value="Genomic_DNA"/>
</dbReference>
<feature type="transmembrane region" description="Helical" evidence="10">
    <location>
        <begin position="114"/>
        <end position="135"/>
    </location>
</feature>
<comment type="similarity">
    <text evidence="2">Belongs to the G-protein coupled receptor 4 family.</text>
</comment>
<feature type="transmembrane region" description="Helical" evidence="10">
    <location>
        <begin position="37"/>
        <end position="55"/>
    </location>
</feature>
<evidence type="ECO:0000256" key="5">
    <source>
        <dbReference type="ARBA" id="ARBA00022989"/>
    </source>
</evidence>
<name>A0A9W4TY59_9ASCO</name>
<evidence type="ECO:0000256" key="7">
    <source>
        <dbReference type="ARBA" id="ARBA00023136"/>
    </source>
</evidence>
<feature type="transmembrane region" description="Helical" evidence="10">
    <location>
        <begin position="82"/>
        <end position="102"/>
    </location>
</feature>
<comment type="caution">
    <text evidence="11">The sequence shown here is derived from an EMBL/GenBank/DDBJ whole genome shotgun (WGS) entry which is preliminary data.</text>
</comment>
<dbReference type="PANTHER" id="PTHR28097">
    <property type="entry name" value="PHEROMONE A FACTOR RECEPTOR"/>
    <property type="match status" value="1"/>
</dbReference>
<evidence type="ECO:0008006" key="13">
    <source>
        <dbReference type="Google" id="ProtNLM"/>
    </source>
</evidence>
<dbReference type="InterPro" id="IPR001499">
    <property type="entry name" value="GPCR_STE3"/>
</dbReference>
<organism evidence="11 12">
    <name type="scientific">Candida verbasci</name>
    <dbReference type="NCBI Taxonomy" id="1227364"/>
    <lineage>
        <taxon>Eukaryota</taxon>
        <taxon>Fungi</taxon>
        <taxon>Dikarya</taxon>
        <taxon>Ascomycota</taxon>
        <taxon>Saccharomycotina</taxon>
        <taxon>Pichiomycetes</taxon>
        <taxon>Debaryomycetaceae</taxon>
        <taxon>Candida/Lodderomyces clade</taxon>
        <taxon>Candida</taxon>
    </lineage>
</organism>
<evidence type="ECO:0000313" key="11">
    <source>
        <dbReference type="EMBL" id="CAI5757878.1"/>
    </source>
</evidence>
<dbReference type="Pfam" id="PF02076">
    <property type="entry name" value="STE3"/>
    <property type="match status" value="1"/>
</dbReference>
<comment type="subcellular location">
    <subcellularLocation>
        <location evidence="1">Membrane</location>
        <topology evidence="1">Multi-pass membrane protein</topology>
    </subcellularLocation>
</comment>
<dbReference type="AlphaFoldDB" id="A0A9W4TY59"/>
<evidence type="ECO:0000256" key="9">
    <source>
        <dbReference type="ARBA" id="ARBA00023224"/>
    </source>
</evidence>
<accession>A0A9W4TY59</accession>
<dbReference type="Gene3D" id="1.20.1070.10">
    <property type="entry name" value="Rhodopsin 7-helix transmembrane proteins"/>
    <property type="match status" value="1"/>
</dbReference>
<protein>
    <recommendedName>
        <fullName evidence="13">Pheromone a factor receptor</fullName>
    </recommendedName>
</protein>
<keyword evidence="8" id="KW-0675">Receptor</keyword>
<evidence type="ECO:0000256" key="3">
    <source>
        <dbReference type="ARBA" id="ARBA00022507"/>
    </source>
</evidence>
<feature type="transmembrane region" description="Helical" evidence="10">
    <location>
        <begin position="6"/>
        <end position="25"/>
    </location>
</feature>
<evidence type="ECO:0000256" key="10">
    <source>
        <dbReference type="SAM" id="Phobius"/>
    </source>
</evidence>
<dbReference type="GO" id="GO:0000750">
    <property type="term" value="P:pheromone-dependent signal transduction involved in conjugation with cellular fusion"/>
    <property type="evidence" value="ECO:0007669"/>
    <property type="project" value="TreeGrafter"/>
</dbReference>
<keyword evidence="7 10" id="KW-0472">Membrane</keyword>
<dbReference type="Proteomes" id="UP001152885">
    <property type="component" value="Unassembled WGS sequence"/>
</dbReference>
<dbReference type="PRINTS" id="PR00899">
    <property type="entry name" value="GPCRSTE3"/>
</dbReference>
<proteinExistence type="inferred from homology"/>
<keyword evidence="5 10" id="KW-1133">Transmembrane helix</keyword>